<comment type="caution">
    <text evidence="1">The sequence shown here is derived from an EMBL/GenBank/DDBJ whole genome shotgun (WGS) entry which is preliminary data.</text>
</comment>
<protein>
    <submittedName>
        <fullName evidence="1">Uncharacterized protein</fullName>
    </submittedName>
</protein>
<sequence>MSGAGGRPGPGACAVPAARSTSRRCASRAEAAARIAPNFRRCFPGVALSVRWLALSVALTTVLGIDFPTRRRIQ</sequence>
<proteinExistence type="predicted"/>
<evidence type="ECO:0000313" key="2">
    <source>
        <dbReference type="Proteomes" id="UP000287033"/>
    </source>
</evidence>
<reference evidence="1 2" key="1">
    <citation type="journal article" date="2018" name="Nat. Ecol. Evol.">
        <title>Shark genomes provide insights into elasmobranch evolution and the origin of vertebrates.</title>
        <authorList>
            <person name="Hara Y"/>
            <person name="Yamaguchi K"/>
            <person name="Onimaru K"/>
            <person name="Kadota M"/>
            <person name="Koyanagi M"/>
            <person name="Keeley SD"/>
            <person name="Tatsumi K"/>
            <person name="Tanaka K"/>
            <person name="Motone F"/>
            <person name="Kageyama Y"/>
            <person name="Nozu R"/>
            <person name="Adachi N"/>
            <person name="Nishimura O"/>
            <person name="Nakagawa R"/>
            <person name="Tanegashima C"/>
            <person name="Kiyatake I"/>
            <person name="Matsumoto R"/>
            <person name="Murakumo K"/>
            <person name="Nishida K"/>
            <person name="Terakita A"/>
            <person name="Kuratani S"/>
            <person name="Sato K"/>
            <person name="Hyodo S Kuraku.S."/>
        </authorList>
    </citation>
    <scope>NUCLEOTIDE SEQUENCE [LARGE SCALE GENOMIC DNA]</scope>
</reference>
<accession>A0A401SW90</accession>
<evidence type="ECO:0000313" key="1">
    <source>
        <dbReference type="EMBL" id="GCC34667.1"/>
    </source>
</evidence>
<organism evidence="1 2">
    <name type="scientific">Chiloscyllium punctatum</name>
    <name type="common">Brownbanded bambooshark</name>
    <name type="synonym">Hemiscyllium punctatum</name>
    <dbReference type="NCBI Taxonomy" id="137246"/>
    <lineage>
        <taxon>Eukaryota</taxon>
        <taxon>Metazoa</taxon>
        <taxon>Chordata</taxon>
        <taxon>Craniata</taxon>
        <taxon>Vertebrata</taxon>
        <taxon>Chondrichthyes</taxon>
        <taxon>Elasmobranchii</taxon>
        <taxon>Galeomorphii</taxon>
        <taxon>Galeoidea</taxon>
        <taxon>Orectolobiformes</taxon>
        <taxon>Hemiscylliidae</taxon>
        <taxon>Chiloscyllium</taxon>
    </lineage>
</organism>
<dbReference type="AlphaFoldDB" id="A0A401SW90"/>
<dbReference type="EMBL" id="BEZZ01000622">
    <property type="protein sequence ID" value="GCC34667.1"/>
    <property type="molecule type" value="Genomic_DNA"/>
</dbReference>
<name>A0A401SW90_CHIPU</name>
<dbReference type="Proteomes" id="UP000287033">
    <property type="component" value="Unassembled WGS sequence"/>
</dbReference>
<keyword evidence="2" id="KW-1185">Reference proteome</keyword>
<gene>
    <name evidence="1" type="ORF">chiPu_0013142</name>
</gene>